<organism evidence="1 2">
    <name type="scientific">Actinomycetospora chlora</name>
    <dbReference type="NCBI Taxonomy" id="663608"/>
    <lineage>
        <taxon>Bacteria</taxon>
        <taxon>Bacillati</taxon>
        <taxon>Actinomycetota</taxon>
        <taxon>Actinomycetes</taxon>
        <taxon>Pseudonocardiales</taxon>
        <taxon>Pseudonocardiaceae</taxon>
        <taxon>Actinomycetospora</taxon>
    </lineage>
</organism>
<keyword evidence="2" id="KW-1185">Reference proteome</keyword>
<dbReference type="Proteomes" id="UP001500928">
    <property type="component" value="Unassembled WGS sequence"/>
</dbReference>
<evidence type="ECO:0008006" key="3">
    <source>
        <dbReference type="Google" id="ProtNLM"/>
    </source>
</evidence>
<accession>A0ABP9A699</accession>
<protein>
    <recommendedName>
        <fullName evidence="3">Apea-like HEPN domain-containing protein</fullName>
    </recommendedName>
</protein>
<comment type="caution">
    <text evidence="1">The sequence shown here is derived from an EMBL/GenBank/DDBJ whole genome shotgun (WGS) entry which is preliminary data.</text>
</comment>
<proteinExistence type="predicted"/>
<sequence>MSIPTPESATYLDDFVRAFGEPLARWALNLDELPYSPDDVSEDRQAILMSLHPWTSSVLQQPSSDARNFARAQIITPTMSSGLLTTGPTTTARAELGGTFPNAQSDDRVGEAILKLCLEAYPSTLMQWEPTQFPDLMKFHTGSFVASRDFYRAALEDEDLRKLFPGFDAPAADDDLGWYSVRSYTEWQSGHGQTLQLAMLPDAIIHYSFALCRIKQVVDLGAILDQVKATLQLVRLLASGREANVAAVATLGNVLLPESSPVELPSLGFVYPWDLEVQAPVFSADGPPVTAILLTDFPEKLVQASPFAATGTPIPPKRNKDEVQRLHVAFRDRIEHTRLSFVLASEAPSIIAPVLCAWGPLDPTNVGQSHSYSSVSWPPMAAVTLTPDLATSVAAWSSKIVGKTQSLEIGVRRLLSAATSRADPLDGLIDAVMCWENLFGDTPETMFKVCGSLSRLLEPDDDDARARRFKRLRELYNTRSKLVHGASEPKLAERETLRAETIEVALDALRIVLTDEKLSNCKDAVERSKMMLLGFAK</sequence>
<evidence type="ECO:0000313" key="1">
    <source>
        <dbReference type="EMBL" id="GAA4775024.1"/>
    </source>
</evidence>
<reference evidence="2" key="1">
    <citation type="journal article" date="2019" name="Int. J. Syst. Evol. Microbiol.">
        <title>The Global Catalogue of Microorganisms (GCM) 10K type strain sequencing project: providing services to taxonomists for standard genome sequencing and annotation.</title>
        <authorList>
            <consortium name="The Broad Institute Genomics Platform"/>
            <consortium name="The Broad Institute Genome Sequencing Center for Infectious Disease"/>
            <person name="Wu L."/>
            <person name="Ma J."/>
        </authorList>
    </citation>
    <scope>NUCLEOTIDE SEQUENCE [LARGE SCALE GENOMIC DNA]</scope>
    <source>
        <strain evidence="2">JCM 17979</strain>
    </source>
</reference>
<dbReference type="EMBL" id="BAABHO010000002">
    <property type="protein sequence ID" value="GAA4775024.1"/>
    <property type="molecule type" value="Genomic_DNA"/>
</dbReference>
<gene>
    <name evidence="1" type="ORF">GCM10023200_04380</name>
</gene>
<name>A0ABP9A699_9PSEU</name>
<evidence type="ECO:0000313" key="2">
    <source>
        <dbReference type="Proteomes" id="UP001500928"/>
    </source>
</evidence>